<dbReference type="OrthoDB" id="9814968at2"/>
<proteinExistence type="predicted"/>
<dbReference type="PROSITE" id="PS00107">
    <property type="entry name" value="PROTEIN_KINASE_ATP"/>
    <property type="match status" value="1"/>
</dbReference>
<dbReference type="Pfam" id="PF00069">
    <property type="entry name" value="Pkinase"/>
    <property type="match status" value="1"/>
</dbReference>
<evidence type="ECO:0000256" key="1">
    <source>
        <dbReference type="ARBA" id="ARBA00022679"/>
    </source>
</evidence>
<gene>
    <name evidence="9" type="ORF">OSCT_1703</name>
</gene>
<evidence type="ECO:0000313" key="10">
    <source>
        <dbReference type="Proteomes" id="UP000054010"/>
    </source>
</evidence>
<evidence type="ECO:0000256" key="4">
    <source>
        <dbReference type="ARBA" id="ARBA00022840"/>
    </source>
</evidence>
<dbReference type="HOGENOM" id="CLU_386281_0_0_0"/>
<keyword evidence="9" id="KW-0723">Serine/threonine-protein kinase</keyword>
<organism evidence="9 10">
    <name type="scientific">Oscillochloris trichoides DG-6</name>
    <dbReference type="NCBI Taxonomy" id="765420"/>
    <lineage>
        <taxon>Bacteria</taxon>
        <taxon>Bacillati</taxon>
        <taxon>Chloroflexota</taxon>
        <taxon>Chloroflexia</taxon>
        <taxon>Chloroflexales</taxon>
        <taxon>Chloroflexineae</taxon>
        <taxon>Oscillochloridaceae</taxon>
        <taxon>Oscillochloris</taxon>
    </lineage>
</organism>
<keyword evidence="1" id="KW-0808">Transferase</keyword>
<reference evidence="9 10" key="1">
    <citation type="journal article" date="2011" name="J. Bacteriol.">
        <title>Draft genome sequence of the anoxygenic filamentous phototrophic bacterium Oscillochloris trichoides subsp. DG-6.</title>
        <authorList>
            <person name="Kuznetsov B.B."/>
            <person name="Ivanovsky R.N."/>
            <person name="Keppen O.I."/>
            <person name="Sukhacheva M.V."/>
            <person name="Bumazhkin B.K."/>
            <person name="Patutina E.O."/>
            <person name="Beletsky A.V."/>
            <person name="Mardanov A.V."/>
            <person name="Baslerov R.V."/>
            <person name="Panteleeva A.N."/>
            <person name="Kolganova T.V."/>
            <person name="Ravin N.V."/>
            <person name="Skryabin K.G."/>
        </authorList>
    </citation>
    <scope>NUCLEOTIDE SEQUENCE [LARGE SCALE GENOMIC DNA]</scope>
    <source>
        <strain evidence="9 10">DG-6</strain>
    </source>
</reference>
<keyword evidence="7" id="KW-0812">Transmembrane</keyword>
<dbReference type="SMART" id="SM00220">
    <property type="entry name" value="S_TKc"/>
    <property type="match status" value="1"/>
</dbReference>
<dbReference type="InterPro" id="IPR017441">
    <property type="entry name" value="Protein_kinase_ATP_BS"/>
</dbReference>
<dbReference type="PANTHER" id="PTHR43289:SF34">
    <property type="entry name" value="SERINE_THREONINE-PROTEIN KINASE YBDM-RELATED"/>
    <property type="match status" value="1"/>
</dbReference>
<evidence type="ECO:0000256" key="2">
    <source>
        <dbReference type="ARBA" id="ARBA00022741"/>
    </source>
</evidence>
<keyword evidence="7" id="KW-1133">Transmembrane helix</keyword>
<dbReference type="InterPro" id="IPR011009">
    <property type="entry name" value="Kinase-like_dom_sf"/>
</dbReference>
<feature type="transmembrane region" description="Helical" evidence="7">
    <location>
        <begin position="326"/>
        <end position="345"/>
    </location>
</feature>
<evidence type="ECO:0000256" key="5">
    <source>
        <dbReference type="PROSITE-ProRule" id="PRU10141"/>
    </source>
</evidence>
<dbReference type="Proteomes" id="UP000054010">
    <property type="component" value="Unassembled WGS sequence"/>
</dbReference>
<evidence type="ECO:0000259" key="8">
    <source>
        <dbReference type="PROSITE" id="PS50011"/>
    </source>
</evidence>
<dbReference type="eggNOG" id="COG0515">
    <property type="taxonomic scope" value="Bacteria"/>
</dbReference>
<evidence type="ECO:0000256" key="7">
    <source>
        <dbReference type="SAM" id="Phobius"/>
    </source>
</evidence>
<feature type="binding site" evidence="5">
    <location>
        <position position="41"/>
    </location>
    <ligand>
        <name>ATP</name>
        <dbReference type="ChEBI" id="CHEBI:30616"/>
    </ligand>
</feature>
<protein>
    <submittedName>
        <fullName evidence="9">Serine/threonine protein kinase</fullName>
    </submittedName>
</protein>
<evidence type="ECO:0000256" key="3">
    <source>
        <dbReference type="ARBA" id="ARBA00022777"/>
    </source>
</evidence>
<dbReference type="PANTHER" id="PTHR43289">
    <property type="entry name" value="MITOGEN-ACTIVATED PROTEIN KINASE KINASE KINASE 20-RELATED"/>
    <property type="match status" value="1"/>
</dbReference>
<evidence type="ECO:0000313" key="9">
    <source>
        <dbReference type="EMBL" id="EFO80478.1"/>
    </source>
</evidence>
<dbReference type="SUPFAM" id="SSF56112">
    <property type="entry name" value="Protein kinase-like (PK-like)"/>
    <property type="match status" value="1"/>
</dbReference>
<keyword evidence="10" id="KW-1185">Reference proteome</keyword>
<dbReference type="PROSITE" id="PS50011">
    <property type="entry name" value="PROTEIN_KINASE_DOM"/>
    <property type="match status" value="1"/>
</dbReference>
<feature type="domain" description="Protein kinase" evidence="8">
    <location>
        <begin position="12"/>
        <end position="273"/>
    </location>
</feature>
<accession>E1IEF2</accession>
<dbReference type="AlphaFoldDB" id="E1IEF2"/>
<sequence length="715" mass="76589">MLTPQTLLNQRYEIIRLIGQGGMGAVYEALDQRLRARVALKQTTVSGEQLSRAFEREAQLLAGLRHAALPRVIDHFVTPEGQFLVMDFIQGEDLAAMLKARSGPFPVEQVLGWADQLLDALDYLHSQQPPVVHRDIKPQNLKLTPRGEIILLDFGLAKGIVPLATQAEGAGASIFGYTPQYAPLEQVQGTGTGPRSDLYSLAATLYHLLTGQAPPDTLTRAEAVLNNRPDPLLAAHTLNPNLSPLVSGAISQAMALRADERFATATAMRHALHQAASAAPPANTGPTLVARQPQTQVPVPRVQEPVAPMPPDHPAQPQRRANRLPLILVILLLLAGSAAAAWFFGLQKRPPATTPAQLATSNQIQPTLAIPTIEVSPQIQPTTAAQPTQALPDAQSISLDARITDEIMTPGQYRAYRFEAEPNSQIFVWTVKADDGMSQIKVRIVDAQGEEVDDTCLGCGNMGVVTLKQGGVYTLLVGSDREPATGAFELRVNRIPPTSNFSVPIDSRLVSGGPGPGVGEVEVPGAKDAYTFEATPGQQVFVWTAEYDDGMSQIKLWLLDSVGDVVADTCLGCGNMGTVTLKKGGTYTLLIGSDKEPAIGLYDVRLNAIPVAEPQDQTLPATLTGEIGVPGATQIYRFEATPEQQIFVTTVNYDDGMSQIKIWVLDSLGDVVDDTCLGCGNMGAVTLRKGGVYTLVVGSTREPATGAYQIRIDLP</sequence>
<keyword evidence="2 5" id="KW-0547">Nucleotide-binding</keyword>
<name>E1IEF2_9CHLR</name>
<feature type="region of interest" description="Disordered" evidence="6">
    <location>
        <begin position="273"/>
        <end position="296"/>
    </location>
</feature>
<dbReference type="Gene3D" id="1.10.510.10">
    <property type="entry name" value="Transferase(Phosphotransferase) domain 1"/>
    <property type="match status" value="1"/>
</dbReference>
<dbReference type="GO" id="GO:0004674">
    <property type="term" value="F:protein serine/threonine kinase activity"/>
    <property type="evidence" value="ECO:0007669"/>
    <property type="project" value="UniProtKB-KW"/>
</dbReference>
<keyword evidence="4 5" id="KW-0067">ATP-binding</keyword>
<dbReference type="GO" id="GO:0005524">
    <property type="term" value="F:ATP binding"/>
    <property type="evidence" value="ECO:0007669"/>
    <property type="project" value="UniProtKB-UniRule"/>
</dbReference>
<feature type="compositionally biased region" description="Low complexity" evidence="6">
    <location>
        <begin position="273"/>
        <end position="282"/>
    </location>
</feature>
<comment type="caution">
    <text evidence="9">The sequence shown here is derived from an EMBL/GenBank/DDBJ whole genome shotgun (WGS) entry which is preliminary data.</text>
</comment>
<dbReference type="EMBL" id="ADVR01000052">
    <property type="protein sequence ID" value="EFO80478.1"/>
    <property type="molecule type" value="Genomic_DNA"/>
</dbReference>
<keyword evidence="7" id="KW-0472">Membrane</keyword>
<dbReference type="CDD" id="cd14014">
    <property type="entry name" value="STKc_PknB_like"/>
    <property type="match status" value="1"/>
</dbReference>
<dbReference type="Gene3D" id="2.60.120.380">
    <property type="match status" value="2"/>
</dbReference>
<dbReference type="InterPro" id="IPR000719">
    <property type="entry name" value="Prot_kinase_dom"/>
</dbReference>
<dbReference type="STRING" id="765420.OSCT_1703"/>
<dbReference type="Gene3D" id="3.30.200.20">
    <property type="entry name" value="Phosphorylase Kinase, domain 1"/>
    <property type="match status" value="1"/>
</dbReference>
<keyword evidence="3 9" id="KW-0418">Kinase</keyword>
<evidence type="ECO:0000256" key="6">
    <source>
        <dbReference type="SAM" id="MobiDB-lite"/>
    </source>
</evidence>